<evidence type="ECO:0000256" key="2">
    <source>
        <dbReference type="SAM" id="Phobius"/>
    </source>
</evidence>
<keyword evidence="2" id="KW-0472">Membrane</keyword>
<reference evidence="3 4" key="1">
    <citation type="submission" date="2020-10" db="EMBL/GenBank/DDBJ databases">
        <authorList>
            <person name="Peeters C."/>
        </authorList>
    </citation>
    <scope>NUCLEOTIDE SEQUENCE [LARGE SCALE GENOMIC DNA]</scope>
    <source>
        <strain evidence="3 4">LMG 27952</strain>
    </source>
</reference>
<organism evidence="3 4">
    <name type="scientific">Paraburkholderia hiiakae</name>
    <dbReference type="NCBI Taxonomy" id="1081782"/>
    <lineage>
        <taxon>Bacteria</taxon>
        <taxon>Pseudomonadati</taxon>
        <taxon>Pseudomonadota</taxon>
        <taxon>Betaproteobacteria</taxon>
        <taxon>Burkholderiales</taxon>
        <taxon>Burkholderiaceae</taxon>
        <taxon>Paraburkholderia</taxon>
    </lineage>
</organism>
<evidence type="ECO:0000313" key="4">
    <source>
        <dbReference type="Proteomes" id="UP000656319"/>
    </source>
</evidence>
<dbReference type="EMBL" id="CAJHCQ010000006">
    <property type="protein sequence ID" value="CAD6532602.1"/>
    <property type="molecule type" value="Genomic_DNA"/>
</dbReference>
<accession>A0ABM8NLZ6</accession>
<feature type="transmembrane region" description="Helical" evidence="2">
    <location>
        <begin position="124"/>
        <end position="145"/>
    </location>
</feature>
<dbReference type="Proteomes" id="UP000656319">
    <property type="component" value="Unassembled WGS sequence"/>
</dbReference>
<comment type="caution">
    <text evidence="3">The sequence shown here is derived from an EMBL/GenBank/DDBJ whole genome shotgun (WGS) entry which is preliminary data.</text>
</comment>
<name>A0ABM8NLZ6_9BURK</name>
<sequence length="365" mass="40571">MTPFSSIFRKLKLCCKKLLNTFAVVILRPIRLLDRLDLEINQSKWILRRLEQVSKKWVPVIEVRLTYQLFLIFIFASIANSLLFLIVSLSSNETLAVVAMISSILPLLVVIGGLIYLSPGMTYLLEFPLTKIGLAMIASATLWVGRGETEIRLNSIFTIDGSQFPMALAVGTVLWSLKAIYSCMLFLGAAMSLINVFWMFLSDANIPSADKLLGTKETRHRIEAVLGCTLGVLVFGALAFSFLNSMNLDYYILSRVALKYDLNSFSRCVGLSEGDSVLFLGTDNSRALVVGPILGIKGNIFMGEELRKWPKPTVRGIAACNEISIRPRSATFTRQELDKAASSPDRPCPACADSMQQPRKAWLER</sequence>
<gene>
    <name evidence="3" type="ORF">LMG27952_02638</name>
</gene>
<keyword evidence="4" id="KW-1185">Reference proteome</keyword>
<feature type="transmembrane region" description="Helical" evidence="2">
    <location>
        <begin position="95"/>
        <end position="117"/>
    </location>
</feature>
<feature type="transmembrane region" description="Helical" evidence="2">
    <location>
        <begin position="179"/>
        <end position="201"/>
    </location>
</feature>
<keyword evidence="2" id="KW-0812">Transmembrane</keyword>
<dbReference type="RefSeq" id="WP_201696375.1">
    <property type="nucleotide sequence ID" value="NZ_CAJHCQ010000006.1"/>
</dbReference>
<protein>
    <submittedName>
        <fullName evidence="3">Uncharacterized protein</fullName>
    </submittedName>
</protein>
<proteinExistence type="predicted"/>
<keyword evidence="2" id="KW-1133">Transmembrane helix</keyword>
<feature type="transmembrane region" description="Helical" evidence="2">
    <location>
        <begin position="65"/>
        <end position="89"/>
    </location>
</feature>
<feature type="region of interest" description="Disordered" evidence="1">
    <location>
        <begin position="336"/>
        <end position="365"/>
    </location>
</feature>
<feature type="transmembrane region" description="Helical" evidence="2">
    <location>
        <begin position="222"/>
        <end position="243"/>
    </location>
</feature>
<evidence type="ECO:0000313" key="3">
    <source>
        <dbReference type="EMBL" id="CAD6532602.1"/>
    </source>
</evidence>
<evidence type="ECO:0000256" key="1">
    <source>
        <dbReference type="SAM" id="MobiDB-lite"/>
    </source>
</evidence>